<keyword evidence="6" id="KW-0539">Nucleus</keyword>
<comment type="subcellular location">
    <subcellularLocation>
        <location evidence="1">Nucleus</location>
    </subcellularLocation>
</comment>
<dbReference type="GO" id="GO:0035657">
    <property type="term" value="C:eRF1 methyltransferase complex"/>
    <property type="evidence" value="ECO:0007669"/>
    <property type="project" value="TreeGrafter"/>
</dbReference>
<dbReference type="Proteomes" id="UP000237144">
    <property type="component" value="Unassembled WGS sequence"/>
</dbReference>
<dbReference type="PANTHER" id="PTHR45875:SF1">
    <property type="entry name" value="METHYLTRANSFERASE N6AMT1"/>
    <property type="match status" value="1"/>
</dbReference>
<sequence>MLPTPLTPHLSKLEYESVYEPAGESSLPLACAPQDTFILLDALEQDAELLKGSRICLEIGSGSGCVTAFLSGICGPTAAGPDPKQHTRTVYLTTDLNPIACESTLLTAETNSHPFVETVNTDLTASLLPRLTRQVDVLVFNPPYVETVDEEAIEAQAEEDKGIEKTWAGGHHGMRVTNRLLEQVKDLLSPRGLFYLVAVPENKPLEILSAMKERGLQGEIVLKRRAGREHLHILRFRHLE</sequence>
<dbReference type="AlphaFoldDB" id="A0A2S5BHV4"/>
<comment type="similarity">
    <text evidence="2">Belongs to the eukaryotic/archaeal PrmC-related family.</text>
</comment>
<gene>
    <name evidence="7" type="ORF">BMF94_0553</name>
</gene>
<name>A0A2S5BHV4_9BASI</name>
<evidence type="ECO:0000256" key="5">
    <source>
        <dbReference type="ARBA" id="ARBA00022691"/>
    </source>
</evidence>
<dbReference type="GO" id="GO:0008757">
    <property type="term" value="F:S-adenosylmethionine-dependent methyltransferase activity"/>
    <property type="evidence" value="ECO:0007669"/>
    <property type="project" value="TreeGrafter"/>
</dbReference>
<evidence type="ECO:0000313" key="7">
    <source>
        <dbReference type="EMBL" id="POY76356.1"/>
    </source>
</evidence>
<keyword evidence="5" id="KW-0949">S-adenosyl-L-methionine</keyword>
<dbReference type="PROSITE" id="PS00092">
    <property type="entry name" value="N6_MTASE"/>
    <property type="match status" value="1"/>
</dbReference>
<dbReference type="Gene3D" id="3.40.50.150">
    <property type="entry name" value="Vaccinia Virus protein VP39"/>
    <property type="match status" value="1"/>
</dbReference>
<dbReference type="GO" id="GO:0003676">
    <property type="term" value="F:nucleic acid binding"/>
    <property type="evidence" value="ECO:0007669"/>
    <property type="project" value="InterPro"/>
</dbReference>
<evidence type="ECO:0000256" key="1">
    <source>
        <dbReference type="ARBA" id="ARBA00004123"/>
    </source>
</evidence>
<keyword evidence="8" id="KW-1185">Reference proteome</keyword>
<comment type="caution">
    <text evidence="7">The sequence shown here is derived from an EMBL/GenBank/DDBJ whole genome shotgun (WGS) entry which is preliminary data.</text>
</comment>
<dbReference type="InterPro" id="IPR002052">
    <property type="entry name" value="DNA_methylase_N6_adenine_CS"/>
</dbReference>
<evidence type="ECO:0008006" key="9">
    <source>
        <dbReference type="Google" id="ProtNLM"/>
    </source>
</evidence>
<evidence type="ECO:0000256" key="3">
    <source>
        <dbReference type="ARBA" id="ARBA00022603"/>
    </source>
</evidence>
<protein>
    <recommendedName>
        <fullName evidence="9">Methyltransferase small domain-containing protein</fullName>
    </recommendedName>
</protein>
<dbReference type="CDD" id="cd02440">
    <property type="entry name" value="AdoMet_MTases"/>
    <property type="match status" value="1"/>
</dbReference>
<keyword evidence="4" id="KW-0808">Transferase</keyword>
<proteinExistence type="inferred from homology"/>
<dbReference type="InterPro" id="IPR052190">
    <property type="entry name" value="Euk-Arch_PrmC-MTase"/>
</dbReference>
<dbReference type="STRING" id="741276.A0A2S5BHV4"/>
<reference evidence="7 8" key="1">
    <citation type="journal article" date="2018" name="Front. Microbiol.">
        <title>Prospects for Fungal Bioremediation of Acidic Radioactive Waste Sites: Characterization and Genome Sequence of Rhodotorula taiwanensis MD1149.</title>
        <authorList>
            <person name="Tkavc R."/>
            <person name="Matrosova V.Y."/>
            <person name="Grichenko O.E."/>
            <person name="Gostincar C."/>
            <person name="Volpe R.P."/>
            <person name="Klimenkova P."/>
            <person name="Gaidamakova E.K."/>
            <person name="Zhou C.E."/>
            <person name="Stewart B.J."/>
            <person name="Lyman M.G."/>
            <person name="Malfatti S.A."/>
            <person name="Rubinfeld B."/>
            <person name="Courtot M."/>
            <person name="Singh J."/>
            <person name="Dalgard C.L."/>
            <person name="Hamilton T."/>
            <person name="Frey K.G."/>
            <person name="Gunde-Cimerman N."/>
            <person name="Dugan L."/>
            <person name="Daly M.J."/>
        </authorList>
    </citation>
    <scope>NUCLEOTIDE SEQUENCE [LARGE SCALE GENOMIC DNA]</scope>
    <source>
        <strain evidence="7 8">MD1149</strain>
    </source>
</reference>
<dbReference type="PANTHER" id="PTHR45875">
    <property type="entry name" value="METHYLTRANSFERASE N6AMT1"/>
    <property type="match status" value="1"/>
</dbReference>
<keyword evidence="3" id="KW-0489">Methyltransferase</keyword>
<evidence type="ECO:0000256" key="6">
    <source>
        <dbReference type="ARBA" id="ARBA00023242"/>
    </source>
</evidence>
<dbReference type="SUPFAM" id="SSF53335">
    <property type="entry name" value="S-adenosyl-L-methionine-dependent methyltransferases"/>
    <property type="match status" value="1"/>
</dbReference>
<dbReference type="FunFam" id="3.40.50.150:FF:000077">
    <property type="entry name" value="HemK methyltransferase family member 2"/>
    <property type="match status" value="1"/>
</dbReference>
<dbReference type="GO" id="GO:0008276">
    <property type="term" value="F:protein methyltransferase activity"/>
    <property type="evidence" value="ECO:0007669"/>
    <property type="project" value="TreeGrafter"/>
</dbReference>
<evidence type="ECO:0000313" key="8">
    <source>
        <dbReference type="Proteomes" id="UP000237144"/>
    </source>
</evidence>
<accession>A0A2S5BHV4</accession>
<evidence type="ECO:0000256" key="2">
    <source>
        <dbReference type="ARBA" id="ARBA00006149"/>
    </source>
</evidence>
<dbReference type="GO" id="GO:0005634">
    <property type="term" value="C:nucleus"/>
    <property type="evidence" value="ECO:0007669"/>
    <property type="project" value="UniProtKB-SubCell"/>
</dbReference>
<dbReference type="InterPro" id="IPR029063">
    <property type="entry name" value="SAM-dependent_MTases_sf"/>
</dbReference>
<organism evidence="7 8">
    <name type="scientific">Rhodotorula taiwanensis</name>
    <dbReference type="NCBI Taxonomy" id="741276"/>
    <lineage>
        <taxon>Eukaryota</taxon>
        <taxon>Fungi</taxon>
        <taxon>Dikarya</taxon>
        <taxon>Basidiomycota</taxon>
        <taxon>Pucciniomycotina</taxon>
        <taxon>Microbotryomycetes</taxon>
        <taxon>Sporidiobolales</taxon>
        <taxon>Sporidiobolaceae</taxon>
        <taxon>Rhodotorula</taxon>
    </lineage>
</organism>
<dbReference type="EMBL" id="PJQD01000005">
    <property type="protein sequence ID" value="POY76356.1"/>
    <property type="molecule type" value="Genomic_DNA"/>
</dbReference>
<evidence type="ECO:0000256" key="4">
    <source>
        <dbReference type="ARBA" id="ARBA00022679"/>
    </source>
</evidence>
<dbReference type="GO" id="GO:0032259">
    <property type="term" value="P:methylation"/>
    <property type="evidence" value="ECO:0007669"/>
    <property type="project" value="UniProtKB-KW"/>
</dbReference>
<dbReference type="OrthoDB" id="406152at2759"/>